<evidence type="ECO:0000313" key="1">
    <source>
        <dbReference type="EMBL" id="KAF2669964.1"/>
    </source>
</evidence>
<dbReference type="AlphaFoldDB" id="A0A6A6UGE5"/>
<sequence>MPACCGMQSHRCSNHQLLAQRQTYHPHQSYQSTQNYVLNDNPTSSLLSLPTELLLRACSYLPVSSGCVLTLSCNDLTFRLSGEFWSRLNPDWPDKSDFLKLLQRDLPDARFCSIHRILHATSGEPDSGQGGYTFDGFYRISLAQIEAINRGGLCEQVFSCRTILYPYLGKLKQTVRVSYRLRGTVSSSIGPYIQRDYRVPISSHRSFLSTTDDLDLGLNIQLCSHITLKEVVRPSGYTFHLRHLWNGPVQSCGGERLNQYEDRRNVRFECRKCLAFGMVTDPAAYGHQARCAFASPLQYFEPEKFTLDPRWPALRG</sequence>
<proteinExistence type="predicted"/>
<keyword evidence="2" id="KW-1185">Reference proteome</keyword>
<accession>A0A6A6UGE5</accession>
<reference evidence="1" key="1">
    <citation type="journal article" date="2020" name="Stud. Mycol.">
        <title>101 Dothideomycetes genomes: a test case for predicting lifestyles and emergence of pathogens.</title>
        <authorList>
            <person name="Haridas S."/>
            <person name="Albert R."/>
            <person name="Binder M."/>
            <person name="Bloem J."/>
            <person name="Labutti K."/>
            <person name="Salamov A."/>
            <person name="Andreopoulos B."/>
            <person name="Baker S."/>
            <person name="Barry K."/>
            <person name="Bills G."/>
            <person name="Bluhm B."/>
            <person name="Cannon C."/>
            <person name="Castanera R."/>
            <person name="Culley D."/>
            <person name="Daum C."/>
            <person name="Ezra D."/>
            <person name="Gonzalez J."/>
            <person name="Henrissat B."/>
            <person name="Kuo A."/>
            <person name="Liang C."/>
            <person name="Lipzen A."/>
            <person name="Lutzoni F."/>
            <person name="Magnuson J."/>
            <person name="Mondo S."/>
            <person name="Nolan M."/>
            <person name="Ohm R."/>
            <person name="Pangilinan J."/>
            <person name="Park H.-J."/>
            <person name="Ramirez L."/>
            <person name="Alfaro M."/>
            <person name="Sun H."/>
            <person name="Tritt A."/>
            <person name="Yoshinaga Y."/>
            <person name="Zwiers L.-H."/>
            <person name="Turgeon B."/>
            <person name="Goodwin S."/>
            <person name="Spatafora J."/>
            <person name="Crous P."/>
            <person name="Grigoriev I."/>
        </authorList>
    </citation>
    <scope>NUCLEOTIDE SEQUENCE</scope>
    <source>
        <strain evidence="1">CBS 115976</strain>
    </source>
</reference>
<gene>
    <name evidence="1" type="ORF">BT63DRAFT_454144</name>
</gene>
<protein>
    <submittedName>
        <fullName evidence="1">Uncharacterized protein</fullName>
    </submittedName>
</protein>
<evidence type="ECO:0000313" key="2">
    <source>
        <dbReference type="Proteomes" id="UP000799302"/>
    </source>
</evidence>
<dbReference type="EMBL" id="MU004234">
    <property type="protein sequence ID" value="KAF2669964.1"/>
    <property type="molecule type" value="Genomic_DNA"/>
</dbReference>
<organism evidence="1 2">
    <name type="scientific">Microthyrium microscopicum</name>
    <dbReference type="NCBI Taxonomy" id="703497"/>
    <lineage>
        <taxon>Eukaryota</taxon>
        <taxon>Fungi</taxon>
        <taxon>Dikarya</taxon>
        <taxon>Ascomycota</taxon>
        <taxon>Pezizomycotina</taxon>
        <taxon>Dothideomycetes</taxon>
        <taxon>Dothideomycetes incertae sedis</taxon>
        <taxon>Microthyriales</taxon>
        <taxon>Microthyriaceae</taxon>
        <taxon>Microthyrium</taxon>
    </lineage>
</organism>
<name>A0A6A6UGE5_9PEZI</name>
<dbReference type="Proteomes" id="UP000799302">
    <property type="component" value="Unassembled WGS sequence"/>
</dbReference>